<reference evidence="1 2" key="1">
    <citation type="submission" date="2019-03" db="EMBL/GenBank/DDBJ databases">
        <title>Draft genome sequences of novel Actinobacteria.</title>
        <authorList>
            <person name="Sahin N."/>
            <person name="Ay H."/>
            <person name="Saygin H."/>
        </authorList>
    </citation>
    <scope>NUCLEOTIDE SEQUENCE [LARGE SCALE GENOMIC DNA]</scope>
    <source>
        <strain evidence="1 2">DSM 41900</strain>
    </source>
</reference>
<gene>
    <name evidence="1" type="ORF">E1283_33300</name>
</gene>
<dbReference type="OrthoDB" id="3431428at2"/>
<dbReference type="AlphaFoldDB" id="A0A4R4SLD7"/>
<name>A0A4R4SLD7_9ACTN</name>
<sequence>MISRPPRTPDALLLAMARIAPHRLSEMQRQKDEAFSLAAQGDTLGPVRGWLAVWAGEVEIERRPDLAARRRAAERTAQTLDKDAPAWRKAADELLAVVNEAREAAG</sequence>
<protein>
    <submittedName>
        <fullName evidence="1">Uncharacterized protein</fullName>
    </submittedName>
</protein>
<dbReference type="EMBL" id="SMKI01000603">
    <property type="protein sequence ID" value="TDC62892.1"/>
    <property type="molecule type" value="Genomic_DNA"/>
</dbReference>
<comment type="caution">
    <text evidence="1">The sequence shown here is derived from an EMBL/GenBank/DDBJ whole genome shotgun (WGS) entry which is preliminary data.</text>
</comment>
<proteinExistence type="predicted"/>
<keyword evidence="2" id="KW-1185">Reference proteome</keyword>
<organism evidence="1 2">
    <name type="scientific">Streptomyces hainanensis</name>
    <dbReference type="NCBI Taxonomy" id="402648"/>
    <lineage>
        <taxon>Bacteria</taxon>
        <taxon>Bacillati</taxon>
        <taxon>Actinomycetota</taxon>
        <taxon>Actinomycetes</taxon>
        <taxon>Kitasatosporales</taxon>
        <taxon>Streptomycetaceae</taxon>
        <taxon>Streptomyces</taxon>
    </lineage>
</organism>
<evidence type="ECO:0000313" key="1">
    <source>
        <dbReference type="EMBL" id="TDC62892.1"/>
    </source>
</evidence>
<dbReference type="Proteomes" id="UP000295345">
    <property type="component" value="Unassembled WGS sequence"/>
</dbReference>
<accession>A0A4R4SLD7</accession>
<evidence type="ECO:0000313" key="2">
    <source>
        <dbReference type="Proteomes" id="UP000295345"/>
    </source>
</evidence>